<proteinExistence type="predicted"/>
<reference evidence="3" key="1">
    <citation type="submission" date="2006-10" db="EMBL/GenBank/DDBJ databases">
        <authorList>
            <person name="Amadeo P."/>
            <person name="Zhao Q."/>
            <person name="Wortman J."/>
            <person name="Fraser-Liggett C."/>
            <person name="Carlton J."/>
        </authorList>
    </citation>
    <scope>NUCLEOTIDE SEQUENCE</scope>
    <source>
        <strain evidence="3">G3</strain>
    </source>
</reference>
<accession>A2FWJ4</accession>
<sequence>MFGIQSCFEYFLSQGANLNEKSECENIALHNAACNYNKETAELVISHGTNVNKKNKYGMMSLHIAACCNKKL</sequence>
<dbReference type="InterPro" id="IPR002110">
    <property type="entry name" value="Ankyrin_rpt"/>
</dbReference>
<dbReference type="InParanoid" id="A2FWJ4"/>
<dbReference type="SUPFAM" id="SSF48403">
    <property type="entry name" value="Ankyrin repeat"/>
    <property type="match status" value="1"/>
</dbReference>
<keyword evidence="4" id="KW-1185">Reference proteome</keyword>
<dbReference type="SMR" id="A2FWJ4"/>
<dbReference type="PANTHER" id="PTHR24189">
    <property type="entry name" value="MYOTROPHIN"/>
    <property type="match status" value="1"/>
</dbReference>
<protein>
    <submittedName>
        <fullName evidence="3">Ankyrin repeat protein, putative</fullName>
    </submittedName>
</protein>
<evidence type="ECO:0000256" key="1">
    <source>
        <dbReference type="ARBA" id="ARBA00022737"/>
    </source>
</evidence>
<dbReference type="InterPro" id="IPR036770">
    <property type="entry name" value="Ankyrin_rpt-contain_sf"/>
</dbReference>
<dbReference type="AlphaFoldDB" id="A2FWJ4"/>
<dbReference type="Proteomes" id="UP000001542">
    <property type="component" value="Unassembled WGS sequence"/>
</dbReference>
<evidence type="ECO:0000313" key="4">
    <source>
        <dbReference type="Proteomes" id="UP000001542"/>
    </source>
</evidence>
<evidence type="ECO:0000313" key="3">
    <source>
        <dbReference type="EMBL" id="EAX90733.1"/>
    </source>
</evidence>
<dbReference type="RefSeq" id="XP_001303663.1">
    <property type="nucleotide sequence ID" value="XM_001303662.1"/>
</dbReference>
<reference evidence="3" key="2">
    <citation type="journal article" date="2007" name="Science">
        <title>Draft genome sequence of the sexually transmitted pathogen Trichomonas vaginalis.</title>
        <authorList>
            <person name="Carlton J.M."/>
            <person name="Hirt R.P."/>
            <person name="Silva J.C."/>
            <person name="Delcher A.L."/>
            <person name="Schatz M."/>
            <person name="Zhao Q."/>
            <person name="Wortman J.R."/>
            <person name="Bidwell S.L."/>
            <person name="Alsmark U.C.M."/>
            <person name="Besteiro S."/>
            <person name="Sicheritz-Ponten T."/>
            <person name="Noel C.J."/>
            <person name="Dacks J.B."/>
            <person name="Foster P.G."/>
            <person name="Simillion C."/>
            <person name="Van de Peer Y."/>
            <person name="Miranda-Saavedra D."/>
            <person name="Barton G.J."/>
            <person name="Westrop G.D."/>
            <person name="Mueller S."/>
            <person name="Dessi D."/>
            <person name="Fiori P.L."/>
            <person name="Ren Q."/>
            <person name="Paulsen I."/>
            <person name="Zhang H."/>
            <person name="Bastida-Corcuera F.D."/>
            <person name="Simoes-Barbosa A."/>
            <person name="Brown M.T."/>
            <person name="Hayes R.D."/>
            <person name="Mukherjee M."/>
            <person name="Okumura C.Y."/>
            <person name="Schneider R."/>
            <person name="Smith A.J."/>
            <person name="Vanacova S."/>
            <person name="Villalvazo M."/>
            <person name="Haas B.J."/>
            <person name="Pertea M."/>
            <person name="Feldblyum T.V."/>
            <person name="Utterback T.R."/>
            <person name="Shu C.L."/>
            <person name="Osoegawa K."/>
            <person name="de Jong P.J."/>
            <person name="Hrdy I."/>
            <person name="Horvathova L."/>
            <person name="Zubacova Z."/>
            <person name="Dolezal P."/>
            <person name="Malik S.B."/>
            <person name="Logsdon J.M. Jr."/>
            <person name="Henze K."/>
            <person name="Gupta A."/>
            <person name="Wang C.C."/>
            <person name="Dunne R.L."/>
            <person name="Upcroft J.A."/>
            <person name="Upcroft P."/>
            <person name="White O."/>
            <person name="Salzberg S.L."/>
            <person name="Tang P."/>
            <person name="Chiu C.-H."/>
            <person name="Lee Y.-S."/>
            <person name="Embley T.M."/>
            <person name="Coombs G.H."/>
            <person name="Mottram J.C."/>
            <person name="Tachezy J."/>
            <person name="Fraser-Liggett C.M."/>
            <person name="Johnson P.J."/>
        </authorList>
    </citation>
    <scope>NUCLEOTIDE SEQUENCE [LARGE SCALE GENOMIC DNA]</scope>
    <source>
        <strain evidence="3">G3</strain>
    </source>
</reference>
<dbReference type="Pfam" id="PF12796">
    <property type="entry name" value="Ank_2"/>
    <property type="match status" value="1"/>
</dbReference>
<keyword evidence="1" id="KW-0677">Repeat</keyword>
<gene>
    <name evidence="3" type="ORF">TVAG_134560</name>
</gene>
<dbReference type="VEuPathDB" id="TrichDB:TVAG_134560"/>
<dbReference type="VEuPathDB" id="TrichDB:TVAGG3_0674460"/>
<dbReference type="EMBL" id="DS114086">
    <property type="protein sequence ID" value="EAX90733.1"/>
    <property type="molecule type" value="Genomic_DNA"/>
</dbReference>
<organism evidence="3 4">
    <name type="scientific">Trichomonas vaginalis (strain ATCC PRA-98 / G3)</name>
    <dbReference type="NCBI Taxonomy" id="412133"/>
    <lineage>
        <taxon>Eukaryota</taxon>
        <taxon>Metamonada</taxon>
        <taxon>Parabasalia</taxon>
        <taxon>Trichomonadida</taxon>
        <taxon>Trichomonadidae</taxon>
        <taxon>Trichomonas</taxon>
    </lineage>
</organism>
<keyword evidence="2" id="KW-0040">ANK repeat</keyword>
<dbReference type="PANTHER" id="PTHR24189:SF50">
    <property type="entry name" value="ANKYRIN REPEAT AND SOCS BOX PROTEIN 2"/>
    <property type="match status" value="1"/>
</dbReference>
<dbReference type="KEGG" id="tva:4748421"/>
<evidence type="ECO:0000256" key="2">
    <source>
        <dbReference type="ARBA" id="ARBA00023043"/>
    </source>
</evidence>
<dbReference type="Gene3D" id="1.25.40.20">
    <property type="entry name" value="Ankyrin repeat-containing domain"/>
    <property type="match status" value="1"/>
</dbReference>
<dbReference type="InterPro" id="IPR050745">
    <property type="entry name" value="Multifunctional_regulatory"/>
</dbReference>
<name>A2FWJ4_TRIV3</name>